<reference evidence="11" key="1">
    <citation type="journal article" date="2020" name="Stud. Mycol.">
        <title>101 Dothideomycetes genomes: a test case for predicting lifestyles and emergence of pathogens.</title>
        <authorList>
            <person name="Haridas S."/>
            <person name="Albert R."/>
            <person name="Binder M."/>
            <person name="Bloem J."/>
            <person name="Labutti K."/>
            <person name="Salamov A."/>
            <person name="Andreopoulos B."/>
            <person name="Baker S."/>
            <person name="Barry K."/>
            <person name="Bills G."/>
            <person name="Bluhm B."/>
            <person name="Cannon C."/>
            <person name="Castanera R."/>
            <person name="Culley D."/>
            <person name="Daum C."/>
            <person name="Ezra D."/>
            <person name="Gonzalez J."/>
            <person name="Henrissat B."/>
            <person name="Kuo A."/>
            <person name="Liang C."/>
            <person name="Lipzen A."/>
            <person name="Lutzoni F."/>
            <person name="Magnuson J."/>
            <person name="Mondo S."/>
            <person name="Nolan M."/>
            <person name="Ohm R."/>
            <person name="Pangilinan J."/>
            <person name="Park H.-J."/>
            <person name="Ramirez L."/>
            <person name="Alfaro M."/>
            <person name="Sun H."/>
            <person name="Tritt A."/>
            <person name="Yoshinaga Y."/>
            <person name="Zwiers L.-H."/>
            <person name="Turgeon B."/>
            <person name="Goodwin S."/>
            <person name="Spatafora J."/>
            <person name="Crous P."/>
            <person name="Grigoriev I."/>
        </authorList>
    </citation>
    <scope>NUCLEOTIDE SEQUENCE</scope>
    <source>
        <strain evidence="11">CBS 119925</strain>
    </source>
</reference>
<evidence type="ECO:0000256" key="7">
    <source>
        <dbReference type="ARBA" id="ARBA00023242"/>
    </source>
</evidence>
<dbReference type="GO" id="GO:0000978">
    <property type="term" value="F:RNA polymerase II cis-regulatory region sequence-specific DNA binding"/>
    <property type="evidence" value="ECO:0007669"/>
    <property type="project" value="TreeGrafter"/>
</dbReference>
<organism evidence="11 12">
    <name type="scientific">Sporormia fimetaria CBS 119925</name>
    <dbReference type="NCBI Taxonomy" id="1340428"/>
    <lineage>
        <taxon>Eukaryota</taxon>
        <taxon>Fungi</taxon>
        <taxon>Dikarya</taxon>
        <taxon>Ascomycota</taxon>
        <taxon>Pezizomycotina</taxon>
        <taxon>Dothideomycetes</taxon>
        <taxon>Pleosporomycetidae</taxon>
        <taxon>Pleosporales</taxon>
        <taxon>Sporormiaceae</taxon>
        <taxon>Sporormia</taxon>
    </lineage>
</organism>
<keyword evidence="12" id="KW-1185">Reference proteome</keyword>
<protein>
    <submittedName>
        <fullName evidence="11">TPR-like protein</fullName>
    </submittedName>
</protein>
<dbReference type="SUPFAM" id="SSF48452">
    <property type="entry name" value="TPR-like"/>
    <property type="match status" value="1"/>
</dbReference>
<evidence type="ECO:0000256" key="1">
    <source>
        <dbReference type="ARBA" id="ARBA00004123"/>
    </source>
</evidence>
<dbReference type="Pfam" id="PF13432">
    <property type="entry name" value="TPR_16"/>
    <property type="match status" value="1"/>
</dbReference>
<dbReference type="Proteomes" id="UP000799440">
    <property type="component" value="Unassembled WGS sequence"/>
</dbReference>
<accession>A0A6A6VJ62</accession>
<dbReference type="InterPro" id="IPR019734">
    <property type="entry name" value="TPR_rpt"/>
</dbReference>
<feature type="region of interest" description="Disordered" evidence="10">
    <location>
        <begin position="1"/>
        <end position="39"/>
    </location>
</feature>
<comment type="similarity">
    <text evidence="8">Belongs to the CYC8/SSN6 family.</text>
</comment>
<feature type="compositionally biased region" description="Pro residues" evidence="10">
    <location>
        <begin position="574"/>
        <end position="601"/>
    </location>
</feature>
<dbReference type="AlphaFoldDB" id="A0A6A6VJ62"/>
<dbReference type="FunFam" id="1.25.40.10:FF:000403">
    <property type="entry name" value="General transcriptional repressor, putative"/>
    <property type="match status" value="1"/>
</dbReference>
<evidence type="ECO:0000313" key="12">
    <source>
        <dbReference type="Proteomes" id="UP000799440"/>
    </source>
</evidence>
<evidence type="ECO:0000256" key="4">
    <source>
        <dbReference type="ARBA" id="ARBA00022803"/>
    </source>
</evidence>
<feature type="compositionally biased region" description="Pro residues" evidence="10">
    <location>
        <begin position="613"/>
        <end position="634"/>
    </location>
</feature>
<evidence type="ECO:0000256" key="9">
    <source>
        <dbReference type="PROSITE-ProRule" id="PRU00339"/>
    </source>
</evidence>
<evidence type="ECO:0000256" key="6">
    <source>
        <dbReference type="ARBA" id="ARBA00023163"/>
    </source>
</evidence>
<dbReference type="InterPro" id="IPR011990">
    <property type="entry name" value="TPR-like_helical_dom_sf"/>
</dbReference>
<evidence type="ECO:0000256" key="5">
    <source>
        <dbReference type="ARBA" id="ARBA00023015"/>
    </source>
</evidence>
<dbReference type="Gene3D" id="1.25.40.10">
    <property type="entry name" value="Tetratricopeptide repeat domain"/>
    <property type="match status" value="3"/>
</dbReference>
<keyword evidence="3" id="KW-0677">Repeat</keyword>
<dbReference type="PANTHER" id="PTHR14017:SF1">
    <property type="entry name" value="LD02225P"/>
    <property type="match status" value="1"/>
</dbReference>
<dbReference type="OrthoDB" id="418911at2759"/>
<feature type="repeat" description="TPR" evidence="9">
    <location>
        <begin position="154"/>
        <end position="187"/>
    </location>
</feature>
<dbReference type="GO" id="GO:0000122">
    <property type="term" value="P:negative regulation of transcription by RNA polymerase II"/>
    <property type="evidence" value="ECO:0007669"/>
    <property type="project" value="TreeGrafter"/>
</dbReference>
<dbReference type="GO" id="GO:0005634">
    <property type="term" value="C:nucleus"/>
    <property type="evidence" value="ECO:0007669"/>
    <property type="project" value="UniProtKB-SubCell"/>
</dbReference>
<evidence type="ECO:0000313" key="11">
    <source>
        <dbReference type="EMBL" id="KAF2749241.1"/>
    </source>
</evidence>
<dbReference type="Pfam" id="PF00515">
    <property type="entry name" value="TPR_1"/>
    <property type="match status" value="3"/>
</dbReference>
<dbReference type="FunFam" id="1.25.40.10:FF:000078">
    <property type="entry name" value="Transcriptional corepressor Cyc8"/>
    <property type="match status" value="1"/>
</dbReference>
<evidence type="ECO:0000256" key="3">
    <source>
        <dbReference type="ARBA" id="ARBA00022737"/>
    </source>
</evidence>
<dbReference type="GO" id="GO:0031490">
    <property type="term" value="F:chromatin DNA binding"/>
    <property type="evidence" value="ECO:0007669"/>
    <property type="project" value="TreeGrafter"/>
</dbReference>
<keyword evidence="4 9" id="KW-0802">TPR repeat</keyword>
<feature type="compositionally biased region" description="Low complexity" evidence="10">
    <location>
        <begin position="680"/>
        <end position="694"/>
    </location>
</feature>
<evidence type="ECO:0000256" key="8">
    <source>
        <dbReference type="ARBA" id="ARBA00061082"/>
    </source>
</evidence>
<dbReference type="GO" id="GO:0017053">
    <property type="term" value="C:transcription repressor complex"/>
    <property type="evidence" value="ECO:0007669"/>
    <property type="project" value="TreeGrafter"/>
</dbReference>
<feature type="region of interest" description="Disordered" evidence="10">
    <location>
        <begin position="448"/>
        <end position="857"/>
    </location>
</feature>
<dbReference type="EMBL" id="MU006567">
    <property type="protein sequence ID" value="KAF2749241.1"/>
    <property type="molecule type" value="Genomic_DNA"/>
</dbReference>
<feature type="repeat" description="TPR" evidence="9">
    <location>
        <begin position="228"/>
        <end position="261"/>
    </location>
</feature>
<sequence length="857" mass="94705">MATHQQPSPTVGIPHPPPHAAALASHPANGHRLDAVPPNAPTTRLQVLTEEIWNRMGHLSEQMGDLDGAYQCYKHALELNPWSVAAMLGAGNALRDKTCWPQAMDYYKQLLKIDAAKGDVWASLGICHMMMDELPEAYQAYQTALYHLRDVKHPNLWYGIGILYERYGSTEHAEEALSQVIIMAPDYDKRSEVYFRLGILAKAKQAYEQSLDCFKFIVRNPPSPLTEEDIWFQIGHVYEVMKEYDQAAAAYNRVLQKDPKHAKVLQQLGYMYHTKSTDYHSQERAIEYLENSVHCGPPDSTDAFTWYLLGRCYMSQGKHPKAYEAYQQAVYRDGRNPTFWTSIGVLYYQINQYRDALDAYSRAIRLSPLISEVWFNLGSLYESCNNQIADALDAYQRAADIDTRNDFIKHRIELLQSGNPPGPPPAPQDIQLVGYQPALLAASQAPIWGAPQAHGPPQAPAPQPAANASGWDRAIPQVRDAPGHPPPQAQLHPYEQKEAPRPSQQAPALLNRPPSPRQEAMRAYQEPPRPPTNGPRAGPSQPPGAAPLRRPLSPSPKTHHVVPSPYRPGHVQPPSQPMPSQAPPQQPLPPTYQQQQPPPRISNPNYGPHSVNAPPPPPPPPAALNAPPAGPGPHPYGRMASPPPPEVRPIVENRPGSPRGGYQGPYQHHADPSSGGGIASGAPAPASALVAAEAAAREREERPPTAPAKRMREWEDKDPVSKPPANEEKRQKVEETHSRRPTPPAHRISSPQVARHSPQPDARRFNDGYHPSEAAHHPPSLPPMNASQPPLPRMTETPKQERPEHHEPAARHMDVDEDYDDETEDTKPPVAAKSERGSPRNAASNGISHPASAGEQQ</sequence>
<keyword evidence="6" id="KW-0804">Transcription</keyword>
<evidence type="ECO:0000256" key="2">
    <source>
        <dbReference type="ARBA" id="ARBA00022491"/>
    </source>
</evidence>
<feature type="repeat" description="TPR" evidence="9">
    <location>
        <begin position="303"/>
        <end position="336"/>
    </location>
</feature>
<feature type="compositionally biased region" description="Acidic residues" evidence="10">
    <location>
        <begin position="815"/>
        <end position="824"/>
    </location>
</feature>
<dbReference type="PROSITE" id="PS50005">
    <property type="entry name" value="TPR"/>
    <property type="match status" value="5"/>
</dbReference>
<keyword evidence="5" id="KW-0805">Transcription regulation</keyword>
<dbReference type="SMART" id="SM00028">
    <property type="entry name" value="TPR"/>
    <property type="match status" value="9"/>
</dbReference>
<dbReference type="InterPro" id="IPR051630">
    <property type="entry name" value="Corepressor-Demethylase"/>
</dbReference>
<proteinExistence type="inferred from homology"/>
<gene>
    <name evidence="11" type="ORF">M011DRAFT_466358</name>
</gene>
<dbReference type="PANTHER" id="PTHR14017">
    <property type="entry name" value="LYSINE-SPECIFIC DEMETHYLASE"/>
    <property type="match status" value="1"/>
</dbReference>
<keyword evidence="2" id="KW-0678">Repressor</keyword>
<keyword evidence="7" id="KW-0539">Nucleus</keyword>
<feature type="compositionally biased region" description="Basic and acidic residues" evidence="10">
    <location>
        <begin position="796"/>
        <end position="814"/>
    </location>
</feature>
<name>A0A6A6VJ62_9PLEO</name>
<feature type="repeat" description="TPR" evidence="9">
    <location>
        <begin position="50"/>
        <end position="83"/>
    </location>
</feature>
<dbReference type="PROSITE" id="PS50293">
    <property type="entry name" value="TPR_REGION"/>
    <property type="match status" value="2"/>
</dbReference>
<comment type="subcellular location">
    <subcellularLocation>
        <location evidence="1">Nucleus</location>
    </subcellularLocation>
</comment>
<evidence type="ECO:0000256" key="10">
    <source>
        <dbReference type="SAM" id="MobiDB-lite"/>
    </source>
</evidence>
<feature type="repeat" description="TPR" evidence="9">
    <location>
        <begin position="337"/>
        <end position="370"/>
    </location>
</feature>
<feature type="compositionally biased region" description="Basic and acidic residues" evidence="10">
    <location>
        <begin position="710"/>
        <end position="738"/>
    </location>
</feature>